<keyword evidence="1" id="KW-1185">Reference proteome</keyword>
<evidence type="ECO:0000313" key="2">
    <source>
        <dbReference type="WBParaSite" id="ALUE_0000310701-mRNA-1"/>
    </source>
</evidence>
<sequence>MTIVCDLSRSEQEAYVSSDPTSPAIIINFRALKGLKRRSGQRSCHQITLCQTVMLTAFDTCGFLLAPLAIGLTHTMNILGTDIIKPFRPTCTRECRLLGVLSEDCKCEAEFSSLGAEAVCYTSDQVVIRCMPSQKGMWQQMPNCWHPDGAAASRLVVRFAHMFT</sequence>
<proteinExistence type="predicted"/>
<dbReference type="WBParaSite" id="ALUE_0000310701-mRNA-1">
    <property type="protein sequence ID" value="ALUE_0000310701-mRNA-1"/>
    <property type="gene ID" value="ALUE_0000310701"/>
</dbReference>
<reference evidence="2" key="1">
    <citation type="submission" date="2023-03" db="UniProtKB">
        <authorList>
            <consortium name="WormBaseParasite"/>
        </authorList>
    </citation>
    <scope>IDENTIFICATION</scope>
</reference>
<accession>A0A9J2NZX7</accession>
<dbReference type="Proteomes" id="UP000036681">
    <property type="component" value="Unplaced"/>
</dbReference>
<organism evidence="1 2">
    <name type="scientific">Ascaris lumbricoides</name>
    <name type="common">Giant roundworm</name>
    <dbReference type="NCBI Taxonomy" id="6252"/>
    <lineage>
        <taxon>Eukaryota</taxon>
        <taxon>Metazoa</taxon>
        <taxon>Ecdysozoa</taxon>
        <taxon>Nematoda</taxon>
        <taxon>Chromadorea</taxon>
        <taxon>Rhabditida</taxon>
        <taxon>Spirurina</taxon>
        <taxon>Ascaridomorpha</taxon>
        <taxon>Ascaridoidea</taxon>
        <taxon>Ascarididae</taxon>
        <taxon>Ascaris</taxon>
    </lineage>
</organism>
<dbReference type="AlphaFoldDB" id="A0A9J2NZX7"/>
<name>A0A9J2NZX7_ASCLU</name>
<protein>
    <submittedName>
        <fullName evidence="2">Uncharacterized protein</fullName>
    </submittedName>
</protein>
<evidence type="ECO:0000313" key="1">
    <source>
        <dbReference type="Proteomes" id="UP000036681"/>
    </source>
</evidence>